<dbReference type="EMBL" id="SNRX01000007">
    <property type="protein sequence ID" value="KAA6302541.1"/>
    <property type="molecule type" value="Genomic_DNA"/>
</dbReference>
<evidence type="ECO:0000313" key="2">
    <source>
        <dbReference type="Proteomes" id="UP000324575"/>
    </source>
</evidence>
<evidence type="ECO:0000313" key="1">
    <source>
        <dbReference type="EMBL" id="KAA6302541.1"/>
    </source>
</evidence>
<dbReference type="Gene3D" id="3.10.450.620">
    <property type="entry name" value="JHP933, nucleotidyltransferase-like core domain"/>
    <property type="match status" value="1"/>
</dbReference>
<evidence type="ECO:0008006" key="3">
    <source>
        <dbReference type="Google" id="ProtNLM"/>
    </source>
</evidence>
<reference evidence="1 2" key="1">
    <citation type="submission" date="2019-03" db="EMBL/GenBank/DDBJ databases">
        <title>Single cell metagenomics reveals metabolic interactions within the superorganism composed of flagellate Streblomastix strix and complex community of Bacteroidetes bacteria on its surface.</title>
        <authorList>
            <person name="Treitli S.C."/>
            <person name="Kolisko M."/>
            <person name="Husnik F."/>
            <person name="Keeling P."/>
            <person name="Hampl V."/>
        </authorList>
    </citation>
    <scope>NUCLEOTIDE SEQUENCE [LARGE SCALE GENOMIC DNA]</scope>
    <source>
        <strain evidence="1">St1</strain>
    </source>
</reference>
<accession>A0A5M8P294</accession>
<protein>
    <recommendedName>
        <fullName evidence="3">Nucleotidyl transferase AbiEii/AbiGii toxin family protein</fullName>
    </recommendedName>
</protein>
<dbReference type="Proteomes" id="UP000324575">
    <property type="component" value="Unassembled WGS sequence"/>
</dbReference>
<sequence>MNKNNFIALPDQTRINVFTEAAAKKALPAVAVEKDWWVTAVLRALFSLPYAKNLSFKGGTSLSKCWNLIERFSEDIDIAVNREYLGFSGTLSKTQISDRLRRTACSFVRDTLQFDVKNQLENQDINPNQFSVNVTITPITTTDPEIIEVVYQSLFDDNDYIKPIVKIEVSGRSMSEPLQTVELLSIVDEVFADKSFVNTVFDVNAVVPQRTFIEKICLLHEEFAKPQDTMRTERMSRHLYDLVQIMGTPIANEALANKELYNSVVAHRRIFVGLKGFDYDTLAPKLISIVPPENIIDLWKTDYETMQSTMIYGRSLPFKELIDKIKQLNEQVNKIDLIIH</sequence>
<comment type="caution">
    <text evidence="1">The sequence shown here is derived from an EMBL/GenBank/DDBJ whole genome shotgun (WGS) entry which is preliminary data.</text>
</comment>
<dbReference type="Pfam" id="PF08843">
    <property type="entry name" value="AbiEii"/>
    <property type="match status" value="1"/>
</dbReference>
<name>A0A5M8P294_9BACT</name>
<dbReference type="AlphaFoldDB" id="A0A5M8P294"/>
<organism evidence="1 2">
    <name type="scientific">Candidatus Ordinivivax streblomastigis</name>
    <dbReference type="NCBI Taxonomy" id="2540710"/>
    <lineage>
        <taxon>Bacteria</taxon>
        <taxon>Pseudomonadati</taxon>
        <taxon>Bacteroidota</taxon>
        <taxon>Bacteroidia</taxon>
        <taxon>Bacteroidales</taxon>
        <taxon>Candidatus Ordinivivax</taxon>
    </lineage>
</organism>
<gene>
    <name evidence="1" type="ORF">EZS26_001373</name>
</gene>
<proteinExistence type="predicted"/>
<dbReference type="InterPro" id="IPR014942">
    <property type="entry name" value="AbiEii"/>
</dbReference>